<dbReference type="EMBL" id="DF820467">
    <property type="protein sequence ID" value="GAK58304.1"/>
    <property type="molecule type" value="Genomic_DNA"/>
</dbReference>
<keyword evidence="2" id="KW-0408">Iron</keyword>
<dbReference type="SUPFAM" id="SSF51430">
    <property type="entry name" value="NAD(P)-linked oxidoreductase"/>
    <property type="match status" value="1"/>
</dbReference>
<sequence length="390" mass="44300">MQYRKFGTLDWEVSALGFGCMRLPTKNVAIDEKEATQMLHYAIEHGVNYVDTAYSYHNGQSEPFVGRALKGAYRAKVKLATKMPSWLINEAADFDRYFNEQLERLQTDIIDFYLLHTLNDRWWPKLKELGVLDWLEKQMANGRIGYAGFSFHDKYSVFEEIVDAYDWTFCQIQYNYMDINNQAGLKGLKHAASKGMAIVVMEPLLGGNLVNPPAPIQTLWNSAETQRTPVDWALQWVWNHPEVSVALSGMSNFDQTVANVESAERAVSGVFTEAELRLVEQVRKKYQELRPIPCTWCGYCLPCPQGVAIPVNFDNYNKGFMFDNPTGARGEYSWMAEAHRLGIAPVDGRAVNCIQCGVCEEKCPQNIPVSRWMPIVHDVLGDGKPYQTAL</sequence>
<dbReference type="InterPro" id="IPR023210">
    <property type="entry name" value="NADP_OxRdtase_dom"/>
</dbReference>
<dbReference type="PROSITE" id="PS51379">
    <property type="entry name" value="4FE4S_FER_2"/>
    <property type="match status" value="1"/>
</dbReference>
<evidence type="ECO:0000313" key="6">
    <source>
        <dbReference type="Proteomes" id="UP000030661"/>
    </source>
</evidence>
<name>A0A081C149_VECG1</name>
<keyword evidence="6" id="KW-1185">Reference proteome</keyword>
<dbReference type="InterPro" id="IPR017896">
    <property type="entry name" value="4Fe4S_Fe-S-bd"/>
</dbReference>
<reference evidence="5 6" key="1">
    <citation type="journal article" date="2015" name="PeerJ">
        <title>First genomic representation of candidate bacterial phylum KSB3 points to enhanced environmental sensing as a trigger of wastewater bulking.</title>
        <authorList>
            <person name="Sekiguchi Y."/>
            <person name="Ohashi A."/>
            <person name="Parks D.H."/>
            <person name="Yamauchi T."/>
            <person name="Tyson G.W."/>
            <person name="Hugenholtz P."/>
        </authorList>
    </citation>
    <scope>NUCLEOTIDE SEQUENCE [LARGE SCALE GENOMIC DNA]</scope>
</reference>
<evidence type="ECO:0000256" key="2">
    <source>
        <dbReference type="ARBA" id="ARBA00023004"/>
    </source>
</evidence>
<dbReference type="eggNOG" id="COG1453">
    <property type="taxonomic scope" value="Bacteria"/>
</dbReference>
<dbReference type="GO" id="GO:0051536">
    <property type="term" value="F:iron-sulfur cluster binding"/>
    <property type="evidence" value="ECO:0007669"/>
    <property type="project" value="UniProtKB-KW"/>
</dbReference>
<dbReference type="HOGENOM" id="CLU_023205_3_2_0"/>
<gene>
    <name evidence="5" type="ORF">U27_05278</name>
</gene>
<proteinExistence type="predicted"/>
<dbReference type="Gene3D" id="3.20.20.100">
    <property type="entry name" value="NADP-dependent oxidoreductase domain"/>
    <property type="match status" value="1"/>
</dbReference>
<accession>A0A081C149</accession>
<evidence type="ECO:0000256" key="1">
    <source>
        <dbReference type="ARBA" id="ARBA00022723"/>
    </source>
</evidence>
<dbReference type="Pfam" id="PF00248">
    <property type="entry name" value="Aldo_ket_red"/>
    <property type="match status" value="1"/>
</dbReference>
<dbReference type="InterPro" id="IPR017900">
    <property type="entry name" value="4Fe4S_Fe_S_CS"/>
</dbReference>
<dbReference type="GO" id="GO:0046872">
    <property type="term" value="F:metal ion binding"/>
    <property type="evidence" value="ECO:0007669"/>
    <property type="project" value="UniProtKB-KW"/>
</dbReference>
<dbReference type="STRING" id="1499967.U27_05278"/>
<dbReference type="PANTHER" id="PTHR43312">
    <property type="entry name" value="D-THREO-ALDOSE 1-DEHYDROGENASE"/>
    <property type="match status" value="1"/>
</dbReference>
<keyword evidence="3" id="KW-0411">Iron-sulfur</keyword>
<evidence type="ECO:0000313" key="5">
    <source>
        <dbReference type="EMBL" id="GAK58304.1"/>
    </source>
</evidence>
<protein>
    <submittedName>
        <fullName evidence="5">Aldo/keto reductase</fullName>
    </submittedName>
</protein>
<dbReference type="SUPFAM" id="SSF46548">
    <property type="entry name" value="alpha-helical ferredoxin"/>
    <property type="match status" value="1"/>
</dbReference>
<keyword evidence="1" id="KW-0479">Metal-binding</keyword>
<dbReference type="InterPro" id="IPR053135">
    <property type="entry name" value="AKR2_Oxidoreductase"/>
</dbReference>
<dbReference type="PROSITE" id="PS00198">
    <property type="entry name" value="4FE4S_FER_1"/>
    <property type="match status" value="1"/>
</dbReference>
<dbReference type="CDD" id="cd19096">
    <property type="entry name" value="AKR_Fe-S_oxidoreductase"/>
    <property type="match status" value="1"/>
</dbReference>
<dbReference type="Pfam" id="PF13187">
    <property type="entry name" value="Fer4_9"/>
    <property type="match status" value="1"/>
</dbReference>
<evidence type="ECO:0000259" key="4">
    <source>
        <dbReference type="PROSITE" id="PS51379"/>
    </source>
</evidence>
<dbReference type="Proteomes" id="UP000030661">
    <property type="component" value="Unassembled WGS sequence"/>
</dbReference>
<dbReference type="InterPro" id="IPR036812">
    <property type="entry name" value="NAD(P)_OxRdtase_dom_sf"/>
</dbReference>
<dbReference type="AlphaFoldDB" id="A0A081C149"/>
<evidence type="ECO:0000256" key="3">
    <source>
        <dbReference type="ARBA" id="ARBA00023014"/>
    </source>
</evidence>
<organism evidence="5 6">
    <name type="scientific">Vecturithrix granuli</name>
    <dbReference type="NCBI Taxonomy" id="1499967"/>
    <lineage>
        <taxon>Bacteria</taxon>
        <taxon>Candidatus Moduliflexota</taxon>
        <taxon>Candidatus Vecturitrichia</taxon>
        <taxon>Candidatus Vecturitrichales</taxon>
        <taxon>Candidatus Vecturitrichaceae</taxon>
        <taxon>Candidatus Vecturithrix</taxon>
    </lineage>
</organism>
<feature type="domain" description="4Fe-4S ferredoxin-type" evidence="4">
    <location>
        <begin position="342"/>
        <end position="373"/>
    </location>
</feature>
<dbReference type="PANTHER" id="PTHR43312:SF2">
    <property type="entry name" value="OXIDOREDUCTASE"/>
    <property type="match status" value="1"/>
</dbReference>